<dbReference type="Proteomes" id="UP000198855">
    <property type="component" value="Unassembled WGS sequence"/>
</dbReference>
<name>A0A1I2DNC4_9BACL</name>
<accession>A0A1I2DNC4</accession>
<dbReference type="InterPro" id="IPR026838">
    <property type="entry name" value="YheC/D"/>
</dbReference>
<gene>
    <name evidence="1" type="ORF">SAMN05216378_4182</name>
</gene>
<dbReference type="SUPFAM" id="SSF56059">
    <property type="entry name" value="Glutathione synthetase ATP-binding domain-like"/>
    <property type="match status" value="1"/>
</dbReference>
<dbReference type="Pfam" id="PF14398">
    <property type="entry name" value="ATPgrasp_YheCD"/>
    <property type="match status" value="1"/>
</dbReference>
<proteinExistence type="predicted"/>
<dbReference type="STRING" id="1045775.SAMN05216378_4182"/>
<evidence type="ECO:0000313" key="1">
    <source>
        <dbReference type="EMBL" id="SFE81851.1"/>
    </source>
</evidence>
<keyword evidence="2" id="KW-1185">Reference proteome</keyword>
<reference evidence="2" key="1">
    <citation type="submission" date="2016-10" db="EMBL/GenBank/DDBJ databases">
        <authorList>
            <person name="Varghese N."/>
            <person name="Submissions S."/>
        </authorList>
    </citation>
    <scope>NUCLEOTIDE SEQUENCE [LARGE SCALE GENOMIC DNA]</scope>
    <source>
        <strain evidence="2">CGMCC 1.10784</strain>
    </source>
</reference>
<sequence length="452" mass="51315">MAMYVKKLDHAEKDSLLVNQAFLRKFGVRPSTVKVHFGGWSRQLKVRVSQNLSSDTIGISSQSLEGYSLPPLKYKILVKGNNVHIGPVLGIVAFKPGADITVEKVKNYNDYLRPYSSIQGLIYVCRADDISLQARKIRGYYYSPNGTKSNWTLGTFPFPSALYRRAALNPPAYKALKRVLGKRLFNGYFLGDHFNKWKLWKWLSPHPAIRKHLPHTRKLQSRKDLDDLLSRYSAVYLKPTMESMARGIIKAVRSGDGYQFIYPENNKKARAYRIVHVGTKEVARFLATLLREQQYIVQQGIEMKRKDSRGIDFRVIMQKNEQLQWSCTGVIARFGKKNGIVTNFTSAGFASKGLNALQGTYGYSRNQSLLTQQRMIDICTKACKIFDAKGGNYADIGVDVMVDKNGHIYVLEVNILPDHHLALYAKQRDLYLKQVAKPLLYANALSGFKTSN</sequence>
<dbReference type="Gene3D" id="3.30.470.20">
    <property type="entry name" value="ATP-grasp fold, B domain"/>
    <property type="match status" value="1"/>
</dbReference>
<dbReference type="EMBL" id="FOMT01000004">
    <property type="protein sequence ID" value="SFE81851.1"/>
    <property type="molecule type" value="Genomic_DNA"/>
</dbReference>
<dbReference type="AlphaFoldDB" id="A0A1I2DNC4"/>
<organism evidence="1 2">
    <name type="scientific">Paenibacillus catalpae</name>
    <dbReference type="NCBI Taxonomy" id="1045775"/>
    <lineage>
        <taxon>Bacteria</taxon>
        <taxon>Bacillati</taxon>
        <taxon>Bacillota</taxon>
        <taxon>Bacilli</taxon>
        <taxon>Bacillales</taxon>
        <taxon>Paenibacillaceae</taxon>
        <taxon>Paenibacillus</taxon>
    </lineage>
</organism>
<evidence type="ECO:0000313" key="2">
    <source>
        <dbReference type="Proteomes" id="UP000198855"/>
    </source>
</evidence>
<dbReference type="OrthoDB" id="7869153at2"/>
<protein>
    <submittedName>
        <fullName evidence="1">YheC/D like ATP-grasp</fullName>
    </submittedName>
</protein>